<dbReference type="Proteomes" id="UP001575105">
    <property type="component" value="Unassembled WGS sequence"/>
</dbReference>
<proteinExistence type="predicted"/>
<keyword evidence="2" id="KW-1185">Reference proteome</keyword>
<protein>
    <submittedName>
        <fullName evidence="1">Uncharacterized protein</fullName>
    </submittedName>
</protein>
<comment type="caution">
    <text evidence="1">The sequence shown here is derived from an EMBL/GenBank/DDBJ whole genome shotgun (WGS) entry which is preliminary data.</text>
</comment>
<evidence type="ECO:0000313" key="2">
    <source>
        <dbReference type="Proteomes" id="UP001575105"/>
    </source>
</evidence>
<dbReference type="RefSeq" id="WP_425344889.1">
    <property type="nucleotide sequence ID" value="NZ_JBGUBD010000003.1"/>
</dbReference>
<name>A0ABV4U2Z7_9BACT</name>
<sequence>MEDILTFARGVARDHQRVLAERDVDFIRFLVEVARRHRFSAALLRTRVQWYVTYNASKVGLVSAPIPSAIAAPTATSSAA</sequence>
<reference evidence="1 2" key="1">
    <citation type="submission" date="2024-08" db="EMBL/GenBank/DDBJ databases">
        <title>Whole-genome sequencing of halo(alkali)philic microorganisms from hypersaline lakes.</title>
        <authorList>
            <person name="Sorokin D.Y."/>
            <person name="Merkel A.Y."/>
            <person name="Messina E."/>
            <person name="Yakimov M."/>
        </authorList>
    </citation>
    <scope>NUCLEOTIDE SEQUENCE [LARGE SCALE GENOMIC DNA]</scope>
    <source>
        <strain evidence="1 2">AB-hyl4</strain>
    </source>
</reference>
<evidence type="ECO:0000313" key="1">
    <source>
        <dbReference type="EMBL" id="MFA9477965.1"/>
    </source>
</evidence>
<gene>
    <name evidence="1" type="ORF">ACERK3_06595</name>
</gene>
<accession>A0ABV4U2Z7</accession>
<organism evidence="1 2">
    <name type="scientific">Natronomicrosphaera hydrolytica</name>
    <dbReference type="NCBI Taxonomy" id="3242702"/>
    <lineage>
        <taxon>Bacteria</taxon>
        <taxon>Pseudomonadati</taxon>
        <taxon>Planctomycetota</taxon>
        <taxon>Phycisphaerae</taxon>
        <taxon>Phycisphaerales</taxon>
        <taxon>Phycisphaeraceae</taxon>
        <taxon>Natronomicrosphaera</taxon>
    </lineage>
</organism>
<dbReference type="EMBL" id="JBGUBD010000003">
    <property type="protein sequence ID" value="MFA9477965.1"/>
    <property type="molecule type" value="Genomic_DNA"/>
</dbReference>